<dbReference type="NCBIfam" id="TIGR03011">
    <property type="entry name" value="sulf_tusB_dsrH"/>
    <property type="match status" value="1"/>
</dbReference>
<evidence type="ECO:0000313" key="1">
    <source>
        <dbReference type="EMBL" id="PCI76154.1"/>
    </source>
</evidence>
<keyword evidence="1" id="KW-0808">Transferase</keyword>
<protein>
    <submittedName>
        <fullName evidence="1">Sulfurtransferase complex subunit TusB</fullName>
    </submittedName>
</protein>
<accession>A0A2A4X0X8</accession>
<dbReference type="Proteomes" id="UP000218767">
    <property type="component" value="Unassembled WGS sequence"/>
</dbReference>
<organism evidence="1 2">
    <name type="scientific">SAR86 cluster bacterium</name>
    <dbReference type="NCBI Taxonomy" id="2030880"/>
    <lineage>
        <taxon>Bacteria</taxon>
        <taxon>Pseudomonadati</taxon>
        <taxon>Pseudomonadota</taxon>
        <taxon>Gammaproteobacteria</taxon>
        <taxon>SAR86 cluster</taxon>
    </lineage>
</organism>
<dbReference type="InterPro" id="IPR027396">
    <property type="entry name" value="DsrEFH-like"/>
</dbReference>
<name>A0A2A4X0X8_9GAMM</name>
<dbReference type="GO" id="GO:1990228">
    <property type="term" value="C:sulfurtransferase complex"/>
    <property type="evidence" value="ECO:0007669"/>
    <property type="project" value="TreeGrafter"/>
</dbReference>
<dbReference type="GO" id="GO:0016740">
    <property type="term" value="F:transferase activity"/>
    <property type="evidence" value="ECO:0007669"/>
    <property type="project" value="UniProtKB-KW"/>
</dbReference>
<reference evidence="2" key="1">
    <citation type="submission" date="2017-08" db="EMBL/GenBank/DDBJ databases">
        <title>A dynamic microbial community with high functional redundancy inhabits the cold, oxic subseafloor aquifer.</title>
        <authorList>
            <person name="Tully B.J."/>
            <person name="Wheat C.G."/>
            <person name="Glazer B.T."/>
            <person name="Huber J.A."/>
        </authorList>
    </citation>
    <scope>NUCLEOTIDE SEQUENCE [LARGE SCALE GENOMIC DNA]</scope>
</reference>
<dbReference type="PANTHER" id="PTHR37526">
    <property type="entry name" value="PROTEIN TUSB"/>
    <property type="match status" value="1"/>
</dbReference>
<sequence>MSCLHTVNRSPDSKLLESCLRVINADDAILFIEDGVYHCASKISLQAIVETVKVYGLREDMLARATLSTALDRVEPVDTSRFVELCSEHDKVVSWF</sequence>
<gene>
    <name evidence="1" type="primary">dsrH</name>
    <name evidence="1" type="ORF">COB20_11215</name>
</gene>
<dbReference type="Gene3D" id="3.40.1260.10">
    <property type="entry name" value="DsrEFH-like"/>
    <property type="match status" value="1"/>
</dbReference>
<dbReference type="SUPFAM" id="SSF75169">
    <property type="entry name" value="DsrEFH-like"/>
    <property type="match status" value="1"/>
</dbReference>
<dbReference type="GO" id="GO:0002143">
    <property type="term" value="P:tRNA wobble position uridine thiolation"/>
    <property type="evidence" value="ECO:0007669"/>
    <property type="project" value="InterPro"/>
</dbReference>
<evidence type="ECO:0000313" key="2">
    <source>
        <dbReference type="Proteomes" id="UP000218767"/>
    </source>
</evidence>
<comment type="caution">
    <text evidence="1">The sequence shown here is derived from an EMBL/GenBank/DDBJ whole genome shotgun (WGS) entry which is preliminary data.</text>
</comment>
<dbReference type="InterPro" id="IPR007215">
    <property type="entry name" value="Sulphur_relay_TusB/DsrH"/>
</dbReference>
<dbReference type="PANTHER" id="PTHR37526:SF1">
    <property type="entry name" value="PROTEIN TUSB"/>
    <property type="match status" value="1"/>
</dbReference>
<dbReference type="AlphaFoldDB" id="A0A2A4X0X8"/>
<dbReference type="EMBL" id="NVUL01000061">
    <property type="protein sequence ID" value="PCI76154.1"/>
    <property type="molecule type" value="Genomic_DNA"/>
</dbReference>
<proteinExistence type="predicted"/>
<dbReference type="Pfam" id="PF04077">
    <property type="entry name" value="DsrH"/>
    <property type="match status" value="1"/>
</dbReference>